<accession>A0ABD1SXU7</accession>
<evidence type="ECO:0000313" key="3">
    <source>
        <dbReference type="Proteomes" id="UP001604336"/>
    </source>
</evidence>
<dbReference type="Proteomes" id="UP001604336">
    <property type="component" value="Unassembled WGS sequence"/>
</dbReference>
<sequence>MLQSYFDLQGERSTDEYRTVYAVADCLAANCYRNYKLKAHNHLKEHGLSRPYGELSAKEWQKCIDFITSSNFVEQLTKNKANREETQQTQVPSSGALVDKRAIAREVLEERRGYVRRVRRVLKFAMYKAQLCRMERTISHLTVNLQQRLPRVAPEDDEEISKEENDSGGSVGFLNY</sequence>
<evidence type="ECO:0008006" key="4">
    <source>
        <dbReference type="Google" id="ProtNLM"/>
    </source>
</evidence>
<feature type="region of interest" description="Disordered" evidence="1">
    <location>
        <begin position="152"/>
        <end position="176"/>
    </location>
</feature>
<evidence type="ECO:0000256" key="1">
    <source>
        <dbReference type="SAM" id="MobiDB-lite"/>
    </source>
</evidence>
<organism evidence="2 3">
    <name type="scientific">Abeliophyllum distichum</name>
    <dbReference type="NCBI Taxonomy" id="126358"/>
    <lineage>
        <taxon>Eukaryota</taxon>
        <taxon>Viridiplantae</taxon>
        <taxon>Streptophyta</taxon>
        <taxon>Embryophyta</taxon>
        <taxon>Tracheophyta</taxon>
        <taxon>Spermatophyta</taxon>
        <taxon>Magnoliopsida</taxon>
        <taxon>eudicotyledons</taxon>
        <taxon>Gunneridae</taxon>
        <taxon>Pentapetalae</taxon>
        <taxon>asterids</taxon>
        <taxon>lamiids</taxon>
        <taxon>Lamiales</taxon>
        <taxon>Oleaceae</taxon>
        <taxon>Forsythieae</taxon>
        <taxon>Abeliophyllum</taxon>
    </lineage>
</organism>
<dbReference type="AlphaFoldDB" id="A0ABD1SXU7"/>
<comment type="caution">
    <text evidence="2">The sequence shown here is derived from an EMBL/GenBank/DDBJ whole genome shotgun (WGS) entry which is preliminary data.</text>
</comment>
<protein>
    <recommendedName>
        <fullName evidence="4">C2H2-type domain-containing protein</fullName>
    </recommendedName>
</protein>
<name>A0ABD1SXU7_9LAMI</name>
<evidence type="ECO:0000313" key="2">
    <source>
        <dbReference type="EMBL" id="KAL2505299.1"/>
    </source>
</evidence>
<gene>
    <name evidence="2" type="ORF">Adt_20920</name>
</gene>
<keyword evidence="3" id="KW-1185">Reference proteome</keyword>
<proteinExistence type="predicted"/>
<dbReference type="EMBL" id="JBFOLK010000006">
    <property type="protein sequence ID" value="KAL2505299.1"/>
    <property type="molecule type" value="Genomic_DNA"/>
</dbReference>
<reference evidence="3" key="1">
    <citation type="submission" date="2024-07" db="EMBL/GenBank/DDBJ databases">
        <title>Two chromosome-level genome assemblies of Korean endemic species Abeliophyllum distichum and Forsythia ovata (Oleaceae).</title>
        <authorList>
            <person name="Jang H."/>
        </authorList>
    </citation>
    <scope>NUCLEOTIDE SEQUENCE [LARGE SCALE GENOMIC DNA]</scope>
</reference>